<evidence type="ECO:0000256" key="2">
    <source>
        <dbReference type="SAM" id="MobiDB-lite"/>
    </source>
</evidence>
<reference evidence="3 4" key="1">
    <citation type="journal article" date="2015" name="Genome Announc.">
        <title>Expanding the biotechnology potential of lactobacilli through comparative genomics of 213 strains and associated genera.</title>
        <authorList>
            <person name="Sun Z."/>
            <person name="Harris H.M."/>
            <person name="McCann A."/>
            <person name="Guo C."/>
            <person name="Argimon S."/>
            <person name="Zhang W."/>
            <person name="Yang X."/>
            <person name="Jeffery I.B."/>
            <person name="Cooney J.C."/>
            <person name="Kagawa T.F."/>
            <person name="Liu W."/>
            <person name="Song Y."/>
            <person name="Salvetti E."/>
            <person name="Wrobel A."/>
            <person name="Rasinkangas P."/>
            <person name="Parkhill J."/>
            <person name="Rea M.C."/>
            <person name="O'Sullivan O."/>
            <person name="Ritari J."/>
            <person name="Douillard F.P."/>
            <person name="Paul Ross R."/>
            <person name="Yang R."/>
            <person name="Briner A.E."/>
            <person name="Felis G.E."/>
            <person name="de Vos W.M."/>
            <person name="Barrangou R."/>
            <person name="Klaenhammer T.R."/>
            <person name="Caufield P.W."/>
            <person name="Cui Y."/>
            <person name="Zhang H."/>
            <person name="O'Toole P.W."/>
        </authorList>
    </citation>
    <scope>NUCLEOTIDE SEQUENCE [LARGE SCALE GENOMIC DNA]</scope>
    <source>
        <strain evidence="3 4">DSM 19906</strain>
    </source>
</reference>
<dbReference type="EMBL" id="AZEB01000001">
    <property type="protein sequence ID" value="KRL23478.1"/>
    <property type="molecule type" value="Genomic_DNA"/>
</dbReference>
<accession>A0A0R1NTX3</accession>
<feature type="region of interest" description="Disordered" evidence="2">
    <location>
        <begin position="134"/>
        <end position="158"/>
    </location>
</feature>
<proteinExistence type="inferred from homology"/>
<feature type="compositionally biased region" description="Acidic residues" evidence="2">
    <location>
        <begin position="148"/>
        <end position="158"/>
    </location>
</feature>
<keyword evidence="4" id="KW-1185">Reference proteome</keyword>
<evidence type="ECO:0000313" key="4">
    <source>
        <dbReference type="Proteomes" id="UP000051439"/>
    </source>
</evidence>
<comment type="caution">
    <text evidence="3">The sequence shown here is derived from an EMBL/GenBank/DDBJ whole genome shotgun (WGS) entry which is preliminary data.</text>
</comment>
<dbReference type="Pfam" id="PF03780">
    <property type="entry name" value="Asp23"/>
    <property type="match status" value="1"/>
</dbReference>
<dbReference type="AlphaFoldDB" id="A0A0R1NTX3"/>
<dbReference type="Proteomes" id="UP000051439">
    <property type="component" value="Unassembled WGS sequence"/>
</dbReference>
<sequence>MTDLIENGGFKMAEDTNIALHTNDSELGKIEIAPNVLEIIAGVASTQVDGVNRMRGSFSNSVNELLGRRKEHSKGVKLTYTNEELVVDIYVYLNYGVSVPKVALEIQSQVEQQLYFMTDLKVHEVNVHVQGVIPEKTTSSVDPNDPFATDDDEEDGEN</sequence>
<dbReference type="PANTHER" id="PTHR34297">
    <property type="entry name" value="HYPOTHETICAL CYTOSOLIC PROTEIN-RELATED"/>
    <property type="match status" value="1"/>
</dbReference>
<dbReference type="PANTHER" id="PTHR34297:SF1">
    <property type="entry name" value="ASP23_GLS24 FAMILY ENVELOPE STRESS RESPONSE PROTEIN"/>
    <property type="match status" value="1"/>
</dbReference>
<dbReference type="PATRIC" id="fig|1423766.4.peg.201"/>
<comment type="similarity">
    <text evidence="1">Belongs to the asp23 family.</text>
</comment>
<organism evidence="3 4">
    <name type="scientific">Lentilactobacillus kisonensis DSM 19906 = JCM 15041</name>
    <dbReference type="NCBI Taxonomy" id="1423766"/>
    <lineage>
        <taxon>Bacteria</taxon>
        <taxon>Bacillati</taxon>
        <taxon>Bacillota</taxon>
        <taxon>Bacilli</taxon>
        <taxon>Lactobacillales</taxon>
        <taxon>Lactobacillaceae</taxon>
        <taxon>Lentilactobacillus</taxon>
    </lineage>
</organism>
<name>A0A0R1NTX3_9LACO</name>
<evidence type="ECO:0008006" key="5">
    <source>
        <dbReference type="Google" id="ProtNLM"/>
    </source>
</evidence>
<gene>
    <name evidence="3" type="ORF">FC98_GL000205</name>
</gene>
<evidence type="ECO:0000313" key="3">
    <source>
        <dbReference type="EMBL" id="KRL23478.1"/>
    </source>
</evidence>
<protein>
    <recommendedName>
        <fullName evidence="5">Alkaline shock protein 23 family protein</fullName>
    </recommendedName>
</protein>
<evidence type="ECO:0000256" key="1">
    <source>
        <dbReference type="ARBA" id="ARBA00005721"/>
    </source>
</evidence>
<dbReference type="InterPro" id="IPR005531">
    <property type="entry name" value="Asp23"/>
</dbReference>